<dbReference type="RefSeq" id="WP_264724886.1">
    <property type="nucleotide sequence ID" value="NZ_JAPDMX010000003.1"/>
</dbReference>
<dbReference type="Proteomes" id="UP001163714">
    <property type="component" value="Unassembled WGS sequence"/>
</dbReference>
<comment type="caution">
    <text evidence="1">The sequence shown here is derived from an EMBL/GenBank/DDBJ whole genome shotgun (WGS) entry which is preliminary data.</text>
</comment>
<evidence type="ECO:0000313" key="1">
    <source>
        <dbReference type="EMBL" id="MCW3171394.1"/>
    </source>
</evidence>
<keyword evidence="2" id="KW-1185">Reference proteome</keyword>
<gene>
    <name evidence="1" type="ORF">OHT75_02740</name>
</gene>
<reference evidence="1" key="1">
    <citation type="submission" date="2022-10" db="EMBL/GenBank/DDBJ databases">
        <title>Shewanella flava sp. nov, isolated from the estuary of the Fenhe River into the Yellow River.</title>
        <authorList>
            <person name="Li Y."/>
        </authorList>
    </citation>
    <scope>NUCLEOTIDE SEQUENCE</scope>
    <source>
        <strain evidence="1">FYR11-62</strain>
    </source>
</reference>
<protein>
    <submittedName>
        <fullName evidence="1">Uncharacterized protein</fullName>
    </submittedName>
</protein>
<sequence length="104" mass="11872">MKQFEYINTYYNVNAELGRKVVVDGEPGVIAKDCGHFIGINFDKDKPGVISNCHPTWHVEYGAIGKIRKPTASQRRYQRYLERGDCFDSFKHFLLWESSQGGAA</sequence>
<proteinExistence type="predicted"/>
<organism evidence="1 2">
    <name type="scientific">Shewanella subflava</name>
    <dbReference type="NCBI Taxonomy" id="2986476"/>
    <lineage>
        <taxon>Bacteria</taxon>
        <taxon>Pseudomonadati</taxon>
        <taxon>Pseudomonadota</taxon>
        <taxon>Gammaproteobacteria</taxon>
        <taxon>Alteromonadales</taxon>
        <taxon>Shewanellaceae</taxon>
        <taxon>Shewanella</taxon>
    </lineage>
</organism>
<evidence type="ECO:0000313" key="2">
    <source>
        <dbReference type="Proteomes" id="UP001163714"/>
    </source>
</evidence>
<accession>A0ABT3I5P4</accession>
<name>A0ABT3I5P4_9GAMM</name>
<dbReference type="EMBL" id="JAPDMX010000003">
    <property type="protein sequence ID" value="MCW3171394.1"/>
    <property type="molecule type" value="Genomic_DNA"/>
</dbReference>